<keyword evidence="2" id="KW-1185">Reference proteome</keyword>
<dbReference type="EMBL" id="CABPSP010000017">
    <property type="protein sequence ID" value="VVE73324.1"/>
    <property type="molecule type" value="Genomic_DNA"/>
</dbReference>
<dbReference type="RefSeq" id="WP_150740291.1">
    <property type="nucleotide sequence ID" value="NZ_CABPSP010000017.1"/>
</dbReference>
<reference evidence="1 2" key="1">
    <citation type="submission" date="2019-08" db="EMBL/GenBank/DDBJ databases">
        <authorList>
            <person name="Peeters C."/>
        </authorList>
    </citation>
    <scope>NUCLEOTIDE SEQUENCE [LARGE SCALE GENOMIC DNA]</scope>
    <source>
        <strain evidence="1 2">LMG 31117</strain>
    </source>
</reference>
<dbReference type="Proteomes" id="UP000383122">
    <property type="component" value="Unassembled WGS sequence"/>
</dbReference>
<evidence type="ECO:0000313" key="1">
    <source>
        <dbReference type="EMBL" id="VVE73324.1"/>
    </source>
</evidence>
<dbReference type="OrthoDB" id="5460329at2"/>
<dbReference type="AlphaFoldDB" id="A0A5E5AII9"/>
<evidence type="ECO:0000313" key="2">
    <source>
        <dbReference type="Proteomes" id="UP000383122"/>
    </source>
</evidence>
<proteinExistence type="predicted"/>
<protein>
    <recommendedName>
        <fullName evidence="3">DUF2635 domain-containing protein</fullName>
    </recommendedName>
</protein>
<organism evidence="1 2">
    <name type="scientific">Pandoraea anapnoica</name>
    <dbReference type="NCBI Taxonomy" id="2508301"/>
    <lineage>
        <taxon>Bacteria</taxon>
        <taxon>Pseudomonadati</taxon>
        <taxon>Pseudomonadota</taxon>
        <taxon>Betaproteobacteria</taxon>
        <taxon>Burkholderiales</taxon>
        <taxon>Burkholderiaceae</taxon>
        <taxon>Pandoraea</taxon>
    </lineage>
</organism>
<name>A0A5E5AII9_9BURK</name>
<gene>
    <name evidence="1" type="ORF">PAN31117_04673</name>
</gene>
<sequence>MKVIARKGVRVPCENHSRKYITDAKAGVVKESAYYMRRVFDGDLMVVEDVPQVEAVEAVEAKPDAEAPVTTAKRGGKGA</sequence>
<evidence type="ECO:0008006" key="3">
    <source>
        <dbReference type="Google" id="ProtNLM"/>
    </source>
</evidence>
<accession>A0A5E5AII9</accession>